<gene>
    <name evidence="1" type="ORF">NM208_g9825</name>
</gene>
<dbReference type="Proteomes" id="UP001148629">
    <property type="component" value="Unassembled WGS sequence"/>
</dbReference>
<evidence type="ECO:0000313" key="2">
    <source>
        <dbReference type="Proteomes" id="UP001148629"/>
    </source>
</evidence>
<sequence length="178" mass="19906">MPAQSPYHPRLHRQEPPFRRFSPCATSTPPPAIGQVLNPVSQTPSAPAPRSQAKSGQASGSHAGEGQIATLRGWARQKWKRGKKDQEPESERLYPCGEHAKIPLLSPDKQGAAGRAPPWGNTVNRSLLTVGQGCLQVRPREKNEQQQEKHLPKWRDFTEPWAARSPFCMIPVFWRPLL</sequence>
<reference evidence="1" key="1">
    <citation type="submission" date="2022-08" db="EMBL/GenBank/DDBJ databases">
        <title>Genome Sequence of Fusarium decemcellulare.</title>
        <authorList>
            <person name="Buettner E."/>
        </authorList>
    </citation>
    <scope>NUCLEOTIDE SEQUENCE</scope>
    <source>
        <strain evidence="1">Babe19</strain>
    </source>
</reference>
<dbReference type="EMBL" id="JANRMS010001304">
    <property type="protein sequence ID" value="KAJ3529304.1"/>
    <property type="molecule type" value="Genomic_DNA"/>
</dbReference>
<proteinExistence type="predicted"/>
<accession>A0ACC1S0M5</accession>
<evidence type="ECO:0000313" key="1">
    <source>
        <dbReference type="EMBL" id="KAJ3529304.1"/>
    </source>
</evidence>
<protein>
    <submittedName>
        <fullName evidence="1">Uncharacterized protein</fullName>
    </submittedName>
</protein>
<organism evidence="1 2">
    <name type="scientific">Fusarium decemcellulare</name>
    <dbReference type="NCBI Taxonomy" id="57161"/>
    <lineage>
        <taxon>Eukaryota</taxon>
        <taxon>Fungi</taxon>
        <taxon>Dikarya</taxon>
        <taxon>Ascomycota</taxon>
        <taxon>Pezizomycotina</taxon>
        <taxon>Sordariomycetes</taxon>
        <taxon>Hypocreomycetidae</taxon>
        <taxon>Hypocreales</taxon>
        <taxon>Nectriaceae</taxon>
        <taxon>Fusarium</taxon>
        <taxon>Fusarium decemcellulare species complex</taxon>
    </lineage>
</organism>
<name>A0ACC1S0M5_9HYPO</name>
<keyword evidence="2" id="KW-1185">Reference proteome</keyword>
<comment type="caution">
    <text evidence="1">The sequence shown here is derived from an EMBL/GenBank/DDBJ whole genome shotgun (WGS) entry which is preliminary data.</text>
</comment>